<dbReference type="AlphaFoldDB" id="A0A075RBM1"/>
<evidence type="ECO:0000259" key="1">
    <source>
        <dbReference type="Pfam" id="PF25873"/>
    </source>
</evidence>
<keyword evidence="3" id="KW-1185">Reference proteome</keyword>
<dbReference type="Proteomes" id="UP000005850">
    <property type="component" value="Chromosome"/>
</dbReference>
<dbReference type="InterPro" id="IPR059106">
    <property type="entry name" value="WHD_MalT"/>
</dbReference>
<accession>A0A075RBM1</accession>
<sequence>MNLIALSMTEKIDFSKRIHQVNGLHRDISDFLFNEVFQLLPDELQLFLLQTSLLKNMNSSLCDTITGRSDSQSILEKLEKMNLFITPLDDNRSWYRFHMLFSEFLRNHFAYKYPEKASEIYQVAGRWMEKSNSFEEAVE</sequence>
<name>A0A075RBM1_BRELA</name>
<organism evidence="2 3">
    <name type="scientific">Brevibacillus laterosporus LMG 15441</name>
    <dbReference type="NCBI Taxonomy" id="1042163"/>
    <lineage>
        <taxon>Bacteria</taxon>
        <taxon>Bacillati</taxon>
        <taxon>Bacillota</taxon>
        <taxon>Bacilli</taxon>
        <taxon>Bacillales</taxon>
        <taxon>Paenibacillaceae</taxon>
        <taxon>Brevibacillus</taxon>
    </lineage>
</organism>
<dbReference type="STRING" id="1042163.BRLA_c025860"/>
<dbReference type="HOGENOM" id="CLU_1841317_0_0_9"/>
<reference evidence="2 3" key="1">
    <citation type="journal article" date="2011" name="J. Bacteriol.">
        <title>Genome sequence of Brevibacillus laterosporus LMG 15441, a pathogen of invertebrates.</title>
        <authorList>
            <person name="Djukic M."/>
            <person name="Poehlein A."/>
            <person name="Thurmer A."/>
            <person name="Daniel R."/>
        </authorList>
    </citation>
    <scope>NUCLEOTIDE SEQUENCE [LARGE SCALE GENOMIC DNA]</scope>
    <source>
        <strain evidence="2 3">LMG 15441</strain>
    </source>
</reference>
<evidence type="ECO:0000313" key="3">
    <source>
        <dbReference type="Proteomes" id="UP000005850"/>
    </source>
</evidence>
<evidence type="ECO:0000313" key="2">
    <source>
        <dbReference type="EMBL" id="AIG26905.1"/>
    </source>
</evidence>
<dbReference type="KEGG" id="blr:BRLA_c025860"/>
<dbReference type="eggNOG" id="COG2909">
    <property type="taxonomic scope" value="Bacteria"/>
</dbReference>
<dbReference type="Pfam" id="PF25873">
    <property type="entry name" value="WHD_MalT"/>
    <property type="match status" value="1"/>
</dbReference>
<dbReference type="EMBL" id="CP007806">
    <property type="protein sequence ID" value="AIG26905.1"/>
    <property type="molecule type" value="Genomic_DNA"/>
</dbReference>
<protein>
    <recommendedName>
        <fullName evidence="1">MalT-like winged helix domain-containing protein</fullName>
    </recommendedName>
</protein>
<proteinExistence type="predicted"/>
<dbReference type="RefSeq" id="WP_142179992.1">
    <property type="nucleotide sequence ID" value="NZ_CP007806.1"/>
</dbReference>
<gene>
    <name evidence="2" type="ORF">BRLA_c025860</name>
</gene>
<feature type="domain" description="MalT-like winged helix" evidence="1">
    <location>
        <begin position="34"/>
        <end position="116"/>
    </location>
</feature>